<organism evidence="1 2">
    <name type="scientific">Ignelater luminosus</name>
    <name type="common">Cucubano</name>
    <name type="synonym">Pyrophorus luminosus</name>
    <dbReference type="NCBI Taxonomy" id="2038154"/>
    <lineage>
        <taxon>Eukaryota</taxon>
        <taxon>Metazoa</taxon>
        <taxon>Ecdysozoa</taxon>
        <taxon>Arthropoda</taxon>
        <taxon>Hexapoda</taxon>
        <taxon>Insecta</taxon>
        <taxon>Pterygota</taxon>
        <taxon>Neoptera</taxon>
        <taxon>Endopterygota</taxon>
        <taxon>Coleoptera</taxon>
        <taxon>Polyphaga</taxon>
        <taxon>Elateriformia</taxon>
        <taxon>Elateroidea</taxon>
        <taxon>Elateridae</taxon>
        <taxon>Agrypninae</taxon>
        <taxon>Pyrophorini</taxon>
        <taxon>Ignelater</taxon>
    </lineage>
</organism>
<comment type="caution">
    <text evidence="1">The sequence shown here is derived from an EMBL/GenBank/DDBJ whole genome shotgun (WGS) entry which is preliminary data.</text>
</comment>
<reference evidence="1" key="1">
    <citation type="submission" date="2019-08" db="EMBL/GenBank/DDBJ databases">
        <title>The genome of the North American firefly Photinus pyralis.</title>
        <authorList>
            <consortium name="Photinus pyralis genome working group"/>
            <person name="Fallon T.R."/>
            <person name="Sander Lower S.E."/>
            <person name="Weng J.-K."/>
        </authorList>
    </citation>
    <scope>NUCLEOTIDE SEQUENCE</scope>
    <source>
        <strain evidence="1">TRF0915ILg1</strain>
        <tissue evidence="1">Whole body</tissue>
    </source>
</reference>
<dbReference type="Proteomes" id="UP000801492">
    <property type="component" value="Unassembled WGS sequence"/>
</dbReference>
<protein>
    <submittedName>
        <fullName evidence="1">Uncharacterized protein</fullName>
    </submittedName>
</protein>
<accession>A0A8K0CPA4</accession>
<name>A0A8K0CPA4_IGNLU</name>
<evidence type="ECO:0000313" key="1">
    <source>
        <dbReference type="EMBL" id="KAF2891080.1"/>
    </source>
</evidence>
<gene>
    <name evidence="1" type="ORF">ILUMI_15093</name>
</gene>
<dbReference type="EMBL" id="VTPC01039352">
    <property type="protein sequence ID" value="KAF2891080.1"/>
    <property type="molecule type" value="Genomic_DNA"/>
</dbReference>
<evidence type="ECO:0000313" key="2">
    <source>
        <dbReference type="Proteomes" id="UP000801492"/>
    </source>
</evidence>
<proteinExistence type="predicted"/>
<dbReference type="AlphaFoldDB" id="A0A8K0CPA4"/>
<sequence length="256" mass="30216">MKRPLIPKELMAFLEENLNCGKVREIDVVYIPPEVDEATEVDVSDDKDKIAKKQTKPERDRHKILTLFQISRIFSNEERSQKIYWRPYFIKISHSASDGQALVKLRIQACFAYWGNYVIRNKFRSIQKNIHLLDNVQLDSEVKFTKLKAIFNIKKKWFLTLDITLPRYTDYLYQFVPYREITTKNSKNVPLGLTFMTNASTLELLVQAKQSSRKEHKDILPPQPNLVSKYNKYMGNKRQERVVAIIYKCARQYSSE</sequence>
<keyword evidence="2" id="KW-1185">Reference proteome</keyword>